<organism evidence="1 2">
    <name type="scientific">Fraxinus pennsylvanica</name>
    <dbReference type="NCBI Taxonomy" id="56036"/>
    <lineage>
        <taxon>Eukaryota</taxon>
        <taxon>Viridiplantae</taxon>
        <taxon>Streptophyta</taxon>
        <taxon>Embryophyta</taxon>
        <taxon>Tracheophyta</taxon>
        <taxon>Spermatophyta</taxon>
        <taxon>Magnoliopsida</taxon>
        <taxon>eudicotyledons</taxon>
        <taxon>Gunneridae</taxon>
        <taxon>Pentapetalae</taxon>
        <taxon>asterids</taxon>
        <taxon>lamiids</taxon>
        <taxon>Lamiales</taxon>
        <taxon>Oleaceae</taxon>
        <taxon>Oleeae</taxon>
        <taxon>Fraxinus</taxon>
    </lineage>
</organism>
<proteinExistence type="predicted"/>
<keyword evidence="2" id="KW-1185">Reference proteome</keyword>
<evidence type="ECO:0000313" key="2">
    <source>
        <dbReference type="Proteomes" id="UP000834106"/>
    </source>
</evidence>
<evidence type="ECO:0008006" key="3">
    <source>
        <dbReference type="Google" id="ProtNLM"/>
    </source>
</evidence>
<dbReference type="EMBL" id="OU503040">
    <property type="protein sequence ID" value="CAI9762466.1"/>
    <property type="molecule type" value="Genomic_DNA"/>
</dbReference>
<dbReference type="AlphaFoldDB" id="A0AAD1Z3D5"/>
<sequence>MAESKSVSVPLANHFKLSNDLCPKTKEEFERMAQVPYHNAVGSVMYLMVCSKPDLAYSISVLSRYMANPGETHWDAMKWLLRYIKGTSNLGIQFRKQAESVILKGFTDSDYAGDRINRKSTSSYMYTLCNSCTSWKSQLQKIVALSSTEIEYITATDAIQEGIWLK</sequence>
<dbReference type="PANTHER" id="PTHR11439:SF491">
    <property type="entry name" value="INTEGRASE CATALYTIC DOMAIN-CONTAINING PROTEIN"/>
    <property type="match status" value="1"/>
</dbReference>
<protein>
    <recommendedName>
        <fullName evidence="3">Retrovirus-related Pol polyprotein from transposon TNT 1-94</fullName>
    </recommendedName>
</protein>
<dbReference type="CDD" id="cd09272">
    <property type="entry name" value="RNase_HI_RT_Ty1"/>
    <property type="match status" value="1"/>
</dbReference>
<dbReference type="Proteomes" id="UP000834106">
    <property type="component" value="Chromosome 5"/>
</dbReference>
<reference evidence="1" key="1">
    <citation type="submission" date="2023-05" db="EMBL/GenBank/DDBJ databases">
        <authorList>
            <person name="Huff M."/>
        </authorList>
    </citation>
    <scope>NUCLEOTIDE SEQUENCE</scope>
</reference>
<dbReference type="PANTHER" id="PTHR11439">
    <property type="entry name" value="GAG-POL-RELATED RETROTRANSPOSON"/>
    <property type="match status" value="1"/>
</dbReference>
<evidence type="ECO:0000313" key="1">
    <source>
        <dbReference type="EMBL" id="CAI9762466.1"/>
    </source>
</evidence>
<name>A0AAD1Z3D5_9LAMI</name>
<gene>
    <name evidence="1" type="ORF">FPE_LOCUS9896</name>
</gene>
<accession>A0AAD1Z3D5</accession>